<organism evidence="2">
    <name type="scientific">uncultured Rubrobacteraceae bacterium</name>
    <dbReference type="NCBI Taxonomy" id="349277"/>
    <lineage>
        <taxon>Bacteria</taxon>
        <taxon>Bacillati</taxon>
        <taxon>Actinomycetota</taxon>
        <taxon>Rubrobacteria</taxon>
        <taxon>Rubrobacterales</taxon>
        <taxon>Rubrobacteraceae</taxon>
        <taxon>environmental samples</taxon>
    </lineage>
</organism>
<dbReference type="GO" id="GO:0003978">
    <property type="term" value="F:UDP-glucose 4-epimerase activity"/>
    <property type="evidence" value="ECO:0007669"/>
    <property type="project" value="UniProtKB-EC"/>
</dbReference>
<sequence length="383" mass="41927">MTNESGHKRALVTGGAGLIGSHLSDLLLAEGYRVRILDNLEPQTHRNGKPPWVSGEVEFVNADIRDREAVRKALEDVDVVFHQAAYGGYMPEMGKYVHVNSFGTAQMLEVIRDENLPIGKVVVASSQAVYREGAAVCPRHELVFPRTRPVEQLASGDYTVHCPICGEITTPATTPEEAPMGGETVYAITKADQEQLVLAWGRQTGIPAVALRYSCTYGPRQSVFNPYTGVIAIFATRLLNDQPPILYEDGEQTRDFCYVEDIARANLLAATTDKLDGLPVNIGSGCATTIREVAGMVSGALGVPIEPVTRGEFRPGEMRHLTSDISRARDAGYEPTVDLSTGIERYLEWIRTQGGVRDYFAAAEQVLREKRIVQRTASPPGRN</sequence>
<dbReference type="EMBL" id="CADCVE010000048">
    <property type="protein sequence ID" value="CAA9455136.1"/>
    <property type="molecule type" value="Genomic_DNA"/>
</dbReference>
<feature type="domain" description="NAD-dependent epimerase/dehydratase" evidence="1">
    <location>
        <begin position="176"/>
        <end position="283"/>
    </location>
</feature>
<dbReference type="AlphaFoldDB" id="A0A6J4R2C1"/>
<dbReference type="PANTHER" id="PTHR43245">
    <property type="entry name" value="BIFUNCTIONAL POLYMYXIN RESISTANCE PROTEIN ARNA"/>
    <property type="match status" value="1"/>
</dbReference>
<dbReference type="PANTHER" id="PTHR43245:SF13">
    <property type="entry name" value="UDP-D-APIOSE_UDP-D-XYLOSE SYNTHASE 2"/>
    <property type="match status" value="1"/>
</dbReference>
<reference evidence="2" key="1">
    <citation type="submission" date="2020-02" db="EMBL/GenBank/DDBJ databases">
        <authorList>
            <person name="Meier V. D."/>
        </authorList>
    </citation>
    <scope>NUCLEOTIDE SEQUENCE</scope>
    <source>
        <strain evidence="2">AVDCRST_MAG28</strain>
    </source>
</reference>
<gene>
    <name evidence="2" type="ORF">AVDCRST_MAG28-2332</name>
</gene>
<evidence type="ECO:0000313" key="2">
    <source>
        <dbReference type="EMBL" id="CAA9455136.1"/>
    </source>
</evidence>
<protein>
    <submittedName>
        <fullName evidence="2">UDP-glucose 4-epimerase</fullName>
        <ecNumber evidence="2">5.1.3.2</ecNumber>
    </submittedName>
</protein>
<dbReference type="InterPro" id="IPR001509">
    <property type="entry name" value="Epimerase_deHydtase"/>
</dbReference>
<name>A0A6J4R2C1_9ACTN</name>
<dbReference type="InterPro" id="IPR036291">
    <property type="entry name" value="NAD(P)-bd_dom_sf"/>
</dbReference>
<feature type="domain" description="NAD-dependent epimerase/dehydratase" evidence="1">
    <location>
        <begin position="10"/>
        <end position="142"/>
    </location>
</feature>
<keyword evidence="2" id="KW-0413">Isomerase</keyword>
<dbReference type="EC" id="5.1.3.2" evidence="2"/>
<dbReference type="Gene3D" id="3.40.50.720">
    <property type="entry name" value="NAD(P)-binding Rossmann-like Domain"/>
    <property type="match status" value="1"/>
</dbReference>
<accession>A0A6J4R2C1</accession>
<dbReference type="Pfam" id="PF01370">
    <property type="entry name" value="Epimerase"/>
    <property type="match status" value="2"/>
</dbReference>
<dbReference type="InterPro" id="IPR050177">
    <property type="entry name" value="Lipid_A_modif_metabolic_enz"/>
</dbReference>
<evidence type="ECO:0000259" key="1">
    <source>
        <dbReference type="Pfam" id="PF01370"/>
    </source>
</evidence>
<proteinExistence type="predicted"/>
<dbReference type="SUPFAM" id="SSF51735">
    <property type="entry name" value="NAD(P)-binding Rossmann-fold domains"/>
    <property type="match status" value="1"/>
</dbReference>